<gene>
    <name evidence="1" type="ORF">KIS1582_2378</name>
</gene>
<evidence type="ECO:0000313" key="1">
    <source>
        <dbReference type="EMBL" id="KAF0823875.1"/>
    </source>
</evidence>
<keyword evidence="1" id="KW-0032">Aminotransferase</keyword>
<dbReference type="InterPro" id="IPR015424">
    <property type="entry name" value="PyrdxlP-dep_Trfase"/>
</dbReference>
<sequence>MGDLDNRKKADPMFAYDPSGRVIYTKSFSKVLAKQLVEYLQKKNVLVQDATGMYLPEYRHENRIRLCVSQVDDRKIPVGVKKIGEGICTLVNSYI</sequence>
<dbReference type="EMBL" id="VDEM01000023">
    <property type="protein sequence ID" value="KAF0823875.1"/>
    <property type="molecule type" value="Genomic_DNA"/>
</dbReference>
<dbReference type="GO" id="GO:0004069">
    <property type="term" value="F:L-aspartate:2-oxoglutarate aminotransferase activity"/>
    <property type="evidence" value="ECO:0007669"/>
    <property type="project" value="UniProtKB-EC"/>
</dbReference>
<dbReference type="SUPFAM" id="SSF53383">
    <property type="entry name" value="PLP-dependent transferases"/>
    <property type="match status" value="1"/>
</dbReference>
<reference evidence="1 2" key="1">
    <citation type="journal article" date="2020" name="G3 (Bethesda)">
        <title>Whole Genome Sequencing and Comparative Genomics of Two Nematicidal Bacillus Strains Reveals a Wide Range of Possible Virulence Factors.</title>
        <authorList>
            <person name="Susic N."/>
            <person name="Janezic S."/>
            <person name="Rupnik M."/>
            <person name="Geric Stare B."/>
        </authorList>
    </citation>
    <scope>NUCLEOTIDE SEQUENCE [LARGE SCALE GENOMIC DNA]</scope>
    <source>
        <strain evidence="1 2">I-1582</strain>
    </source>
</reference>
<keyword evidence="1" id="KW-0808">Transferase</keyword>
<dbReference type="EC" id="2.6.1.1" evidence="1"/>
<evidence type="ECO:0000313" key="2">
    <source>
        <dbReference type="Proteomes" id="UP000465778"/>
    </source>
</evidence>
<dbReference type="Proteomes" id="UP000465778">
    <property type="component" value="Unassembled WGS sequence"/>
</dbReference>
<name>A0A380XQT9_CYTFI</name>
<comment type="caution">
    <text evidence="1">The sequence shown here is derived from an EMBL/GenBank/DDBJ whole genome shotgun (WGS) entry which is preliminary data.</text>
</comment>
<organism evidence="1 2">
    <name type="scientific">Cytobacillus firmus</name>
    <name type="common">Bacillus firmus</name>
    <dbReference type="NCBI Taxonomy" id="1399"/>
    <lineage>
        <taxon>Bacteria</taxon>
        <taxon>Bacillati</taxon>
        <taxon>Bacillota</taxon>
        <taxon>Bacilli</taxon>
        <taxon>Bacillales</taxon>
        <taxon>Bacillaceae</taxon>
        <taxon>Cytobacillus</taxon>
    </lineage>
</organism>
<proteinExistence type="predicted"/>
<dbReference type="AlphaFoldDB" id="A0A380XQT9"/>
<protein>
    <submittedName>
        <fullName evidence="1">Transcriptional regulator, GntR family domain</fullName>
        <ecNumber evidence="1">2.6.1.1</ecNumber>
    </submittedName>
</protein>
<accession>A0A380XQT9</accession>